<keyword evidence="2" id="KW-1185">Reference proteome</keyword>
<organism evidence="1 2">
    <name type="scientific">Pseudomonas ogarae (strain DSM 112162 / CECT 30235 / F113)</name>
    <dbReference type="NCBI Taxonomy" id="1114970"/>
    <lineage>
        <taxon>Bacteria</taxon>
        <taxon>Pseudomonadati</taxon>
        <taxon>Pseudomonadota</taxon>
        <taxon>Gammaproteobacteria</taxon>
        <taxon>Pseudomonadales</taxon>
        <taxon>Pseudomonadaceae</taxon>
        <taxon>Pseudomonas</taxon>
    </lineage>
</organism>
<evidence type="ECO:0000313" key="1">
    <source>
        <dbReference type="EMBL" id="AUO47310.1"/>
    </source>
</evidence>
<evidence type="ECO:0000313" key="2">
    <source>
        <dbReference type="Proteomes" id="UP000235315"/>
    </source>
</evidence>
<sequence length="249" mass="26605">MSNNAVLEPSSATAALPPLKIGMLLPSSNSMAEPEIQRMLPPGVNVLTTRLKLAGSSKAALLGMTEKIEEASSLLADAAVDLIVFNCTAVSTFDPSMGEKLSSRIADASGCPATATSDALLAAFEVLRAKRIVLITPYIEEVNAREVDYLAHFGYEVVSQVGLGLLEGTSMAAVPPSKWLELARSYRDDSADIYFLSCTAINVSSIIETLEAELGRPVVTSNQAMLWHCLRLLGRTEPVRGFGKLMEMA</sequence>
<dbReference type="RefSeq" id="WP_102642816.1">
    <property type="nucleotide sequence ID" value="NC_016830.1"/>
</dbReference>
<dbReference type="PANTHER" id="PTHR40267:SF1">
    <property type="entry name" value="BLR3294 PROTEIN"/>
    <property type="match status" value="1"/>
</dbReference>
<dbReference type="Pfam" id="PF17645">
    <property type="entry name" value="Amdase"/>
    <property type="match status" value="1"/>
</dbReference>
<reference evidence="1 2" key="1">
    <citation type="submission" date="2018-01" db="EMBL/GenBank/DDBJ databases">
        <title>Tropical forage species Digitaria eriantha prevents oxidative stress under low temperature conditions by the incorporation of polyhydroxybutyrate-producing endophytic bacteria.</title>
        <authorList>
            <person name="Stritzler M."/>
            <person name="Ayub N."/>
        </authorList>
    </citation>
    <scope>NUCLEOTIDE SEQUENCE [LARGE SCALE GENOMIC DNA]</scope>
    <source>
        <strain evidence="1 2">FR1</strain>
    </source>
</reference>
<dbReference type="InterPro" id="IPR053714">
    <property type="entry name" value="Iso_Racemase_Enz_sf"/>
</dbReference>
<dbReference type="EMBL" id="CP025738">
    <property type="protein sequence ID" value="AUO47310.1"/>
    <property type="molecule type" value="Genomic_DNA"/>
</dbReference>
<dbReference type="Gene3D" id="3.40.50.12500">
    <property type="match status" value="1"/>
</dbReference>
<dbReference type="Proteomes" id="UP000235315">
    <property type="component" value="Chromosome"/>
</dbReference>
<dbReference type="PIRSF" id="PIRSF015736">
    <property type="entry name" value="MI"/>
    <property type="match status" value="1"/>
</dbReference>
<protein>
    <submittedName>
        <fullName evidence="1">Arylmalonate decarboxylase</fullName>
    </submittedName>
</protein>
<dbReference type="InterPro" id="IPR026286">
    <property type="entry name" value="MaiA/AMDase"/>
</dbReference>
<gene>
    <name evidence="1" type="ORF">C1C98_18590</name>
</gene>
<name>A0ABM6R1Q1_PSEO1</name>
<dbReference type="PANTHER" id="PTHR40267">
    <property type="entry name" value="BLR3294 PROTEIN"/>
    <property type="match status" value="1"/>
</dbReference>
<accession>A0ABM6R1Q1</accession>
<proteinExistence type="predicted"/>